<comment type="caution">
    <text evidence="3">The sequence shown here is derived from an EMBL/GenBank/DDBJ whole genome shotgun (WGS) entry which is preliminary data.</text>
</comment>
<evidence type="ECO:0000256" key="1">
    <source>
        <dbReference type="ARBA" id="ARBA00009108"/>
    </source>
</evidence>
<evidence type="ECO:0000256" key="2">
    <source>
        <dbReference type="SAM" id="Coils"/>
    </source>
</evidence>
<feature type="coiled-coil region" evidence="2">
    <location>
        <begin position="47"/>
        <end position="74"/>
    </location>
</feature>
<evidence type="ECO:0000313" key="3">
    <source>
        <dbReference type="EMBL" id="MBF4691608.1"/>
    </source>
</evidence>
<keyword evidence="2" id="KW-0175">Coiled coil</keyword>
<dbReference type="PANTHER" id="PTHR37313">
    <property type="entry name" value="UPF0749 PROTEIN RV1825"/>
    <property type="match status" value="1"/>
</dbReference>
<dbReference type="EMBL" id="JADKNH010000001">
    <property type="protein sequence ID" value="MBF4691608.1"/>
    <property type="molecule type" value="Genomic_DNA"/>
</dbReference>
<reference evidence="3 4" key="1">
    <citation type="submission" date="2020-11" db="EMBL/GenBank/DDBJ databases">
        <title>Fusibacter basophilias sp. nov.</title>
        <authorList>
            <person name="Qiu D."/>
        </authorList>
    </citation>
    <scope>NUCLEOTIDE SEQUENCE [LARGE SCALE GENOMIC DNA]</scope>
    <source>
        <strain evidence="3 4">Q10-2</strain>
    </source>
</reference>
<protein>
    <submittedName>
        <fullName evidence="3">DUF881 domain-containing protein</fullName>
    </submittedName>
</protein>
<keyword evidence="4" id="KW-1185">Reference proteome</keyword>
<gene>
    <name evidence="3" type="ORF">ISU02_00685</name>
</gene>
<dbReference type="Gene3D" id="3.30.70.1880">
    <property type="entry name" value="Protein of unknown function DUF881"/>
    <property type="match status" value="1"/>
</dbReference>
<dbReference type="InterPro" id="IPR010273">
    <property type="entry name" value="DUF881"/>
</dbReference>
<dbReference type="PANTHER" id="PTHR37313:SF2">
    <property type="entry name" value="UPF0749 PROTEIN YLXX"/>
    <property type="match status" value="1"/>
</dbReference>
<dbReference type="Proteomes" id="UP000614200">
    <property type="component" value="Unassembled WGS sequence"/>
</dbReference>
<proteinExistence type="inferred from homology"/>
<comment type="similarity">
    <text evidence="1">Belongs to the UPF0749 family.</text>
</comment>
<dbReference type="Pfam" id="PF05949">
    <property type="entry name" value="DUF881"/>
    <property type="match status" value="1"/>
</dbReference>
<organism evidence="3 4">
    <name type="scientific">Fusibacter ferrireducens</name>
    <dbReference type="NCBI Taxonomy" id="2785058"/>
    <lineage>
        <taxon>Bacteria</taxon>
        <taxon>Bacillati</taxon>
        <taxon>Bacillota</taxon>
        <taxon>Clostridia</taxon>
        <taxon>Eubacteriales</taxon>
        <taxon>Eubacteriales Family XII. Incertae Sedis</taxon>
        <taxon>Fusibacter</taxon>
    </lineage>
</organism>
<dbReference type="RefSeq" id="WP_194699854.1">
    <property type="nucleotide sequence ID" value="NZ_JADKNH010000001.1"/>
</dbReference>
<sequence length="237" mass="26582">MKLTSFQKKMFALTVLLGILSTMQFRAVNSGYKYMSIKEMYANSIELESQNAELVQLRAKADSLKVKIDEFQKARTDVSIDYENVLQLEIENTKKVAGLTNVEGPGIVIIVTDGTRELYENERPDVVTVHDIDIRAMVDDLRNAGAEAISINDQRVIFNKSEIQCTGPTIKINDQVFAVPFVIKAIGDRKYLESAINEPGSFSESLRKWGVFVEVNTSINVSIPAYEGTMENQYAIQ</sequence>
<evidence type="ECO:0000313" key="4">
    <source>
        <dbReference type="Proteomes" id="UP000614200"/>
    </source>
</evidence>
<accession>A0ABR9ZNA8</accession>
<name>A0ABR9ZNA8_9FIRM</name>